<feature type="transmembrane region" description="Helical" evidence="3">
    <location>
        <begin position="12"/>
        <end position="29"/>
    </location>
</feature>
<evidence type="ECO:0000256" key="2">
    <source>
        <dbReference type="PIRNR" id="PIRNR016661"/>
    </source>
</evidence>
<feature type="transmembrane region" description="Helical" evidence="3">
    <location>
        <begin position="119"/>
        <end position="147"/>
    </location>
</feature>
<dbReference type="PANTHER" id="PTHR34295:SF1">
    <property type="entry name" value="BIOTIN TRANSPORTER BIOY"/>
    <property type="match status" value="1"/>
</dbReference>
<dbReference type="Proteomes" id="UP000076567">
    <property type="component" value="Unassembled WGS sequence"/>
</dbReference>
<dbReference type="EMBL" id="LRFC01000001">
    <property type="protein sequence ID" value="KZE69324.1"/>
    <property type="molecule type" value="Genomic_DNA"/>
</dbReference>
<keyword evidence="2" id="KW-1003">Cell membrane</keyword>
<comment type="subcellular location">
    <subcellularLocation>
        <location evidence="2">Cell membrane</location>
        <topology evidence="2">Multi-pass membrane protein</topology>
    </subcellularLocation>
</comment>
<dbReference type="OrthoDB" id="9803495at2"/>
<sequence length="200" mass="21295">MTARKNGLKTIDITLIGMFVALMAIGANITTIFPFMVVGGVPITLQTFFCILAGALLGSRLGAIAMSVYVVVGLVGAPVFAQFKGGFATVVSPTFGFLLSFILVAYVTGLIIEKNGGKVSYVVATLVGTAINYAVGTNLMFMAYKMWADAPEGFTYSMAWAWMMVPLPKDIILGVCAGMLAPRINLARKKSMSHHTRHAS</sequence>
<keyword evidence="2" id="KW-0813">Transport</keyword>
<protein>
    <recommendedName>
        <fullName evidence="2">Biotin transporter</fullName>
    </recommendedName>
</protein>
<keyword evidence="2 3" id="KW-0472">Membrane</keyword>
<name>A0A161TJB4_9BACL</name>
<gene>
    <name evidence="4" type="ORF">AWM68_03395</name>
</gene>
<evidence type="ECO:0000313" key="4">
    <source>
        <dbReference type="EMBL" id="KZE69324.1"/>
    </source>
</evidence>
<dbReference type="RefSeq" id="WP_066236834.1">
    <property type="nucleotide sequence ID" value="NZ_LRFC01000001.1"/>
</dbReference>
<dbReference type="AlphaFoldDB" id="A0A161TJB4"/>
<dbReference type="GO" id="GO:0015225">
    <property type="term" value="F:biotin transmembrane transporter activity"/>
    <property type="evidence" value="ECO:0007669"/>
    <property type="project" value="UniProtKB-UniRule"/>
</dbReference>
<comment type="caution">
    <text evidence="4">The sequence shown here is derived from an EMBL/GenBank/DDBJ whole genome shotgun (WGS) entry which is preliminary data.</text>
</comment>
<keyword evidence="5" id="KW-1185">Reference proteome</keyword>
<feature type="transmembrane region" description="Helical" evidence="3">
    <location>
        <begin position="64"/>
        <end position="83"/>
    </location>
</feature>
<keyword evidence="3" id="KW-0812">Transmembrane</keyword>
<organism evidence="4 5">
    <name type="scientific">Fictibacillus phosphorivorans</name>
    <dbReference type="NCBI Taxonomy" id="1221500"/>
    <lineage>
        <taxon>Bacteria</taxon>
        <taxon>Bacillati</taxon>
        <taxon>Bacillota</taxon>
        <taxon>Bacilli</taxon>
        <taxon>Bacillales</taxon>
        <taxon>Fictibacillaceae</taxon>
        <taxon>Fictibacillus</taxon>
    </lineage>
</organism>
<dbReference type="Gene3D" id="1.10.1760.20">
    <property type="match status" value="1"/>
</dbReference>
<reference evidence="5" key="1">
    <citation type="submission" date="2016-01" db="EMBL/GenBank/DDBJ databases">
        <title>Draft genome of Chromobacterium sp. F49.</title>
        <authorList>
            <person name="Hong K.W."/>
        </authorList>
    </citation>
    <scope>NUCLEOTIDE SEQUENCE [LARGE SCALE GENOMIC DNA]</scope>
    <source>
        <strain evidence="5">P7IIIA</strain>
    </source>
</reference>
<feature type="transmembrane region" description="Helical" evidence="3">
    <location>
        <begin position="95"/>
        <end position="112"/>
    </location>
</feature>
<keyword evidence="3" id="KW-1133">Transmembrane helix</keyword>
<dbReference type="GO" id="GO:0005886">
    <property type="term" value="C:plasma membrane"/>
    <property type="evidence" value="ECO:0007669"/>
    <property type="project" value="UniProtKB-SubCell"/>
</dbReference>
<evidence type="ECO:0000256" key="3">
    <source>
        <dbReference type="SAM" id="Phobius"/>
    </source>
</evidence>
<dbReference type="PIRSF" id="PIRSF016661">
    <property type="entry name" value="BioY"/>
    <property type="match status" value="1"/>
</dbReference>
<feature type="transmembrane region" description="Helical" evidence="3">
    <location>
        <begin position="35"/>
        <end position="57"/>
    </location>
</feature>
<comment type="similarity">
    <text evidence="1 2">Belongs to the BioY family.</text>
</comment>
<accession>A0A161TJB4</accession>
<evidence type="ECO:0000256" key="1">
    <source>
        <dbReference type="ARBA" id="ARBA00010692"/>
    </source>
</evidence>
<dbReference type="InterPro" id="IPR003784">
    <property type="entry name" value="BioY"/>
</dbReference>
<evidence type="ECO:0000313" key="5">
    <source>
        <dbReference type="Proteomes" id="UP000076567"/>
    </source>
</evidence>
<dbReference type="Pfam" id="PF02632">
    <property type="entry name" value="BioY"/>
    <property type="match status" value="1"/>
</dbReference>
<proteinExistence type="inferred from homology"/>
<feature type="transmembrane region" description="Helical" evidence="3">
    <location>
        <begin position="159"/>
        <end position="181"/>
    </location>
</feature>
<dbReference type="PANTHER" id="PTHR34295">
    <property type="entry name" value="BIOTIN TRANSPORTER BIOY"/>
    <property type="match status" value="1"/>
</dbReference>